<dbReference type="EMBL" id="JARXRN010000016">
    <property type="protein sequence ID" value="MDH5829236.1"/>
    <property type="molecule type" value="Genomic_DNA"/>
</dbReference>
<evidence type="ECO:0000256" key="1">
    <source>
        <dbReference type="ARBA" id="ARBA00005329"/>
    </source>
</evidence>
<dbReference type="EC" id="1.11.1.-" evidence="7"/>
<evidence type="ECO:0000256" key="7">
    <source>
        <dbReference type="PIRNR" id="PIRNR000296"/>
    </source>
</evidence>
<dbReference type="SMART" id="SM01060">
    <property type="entry name" value="Catalase"/>
    <property type="match status" value="1"/>
</dbReference>
<evidence type="ECO:0000256" key="5">
    <source>
        <dbReference type="ARBA" id="ARBA00023002"/>
    </source>
</evidence>
<dbReference type="PROSITE" id="PS51402">
    <property type="entry name" value="CATALASE_3"/>
    <property type="match status" value="1"/>
</dbReference>
<dbReference type="CDD" id="cd08153">
    <property type="entry name" value="srpA_like"/>
    <property type="match status" value="1"/>
</dbReference>
<evidence type="ECO:0000313" key="11">
    <source>
        <dbReference type="Proteomes" id="UP001156831"/>
    </source>
</evidence>
<keyword evidence="4 7" id="KW-0479">Metal-binding</keyword>
<dbReference type="Gene3D" id="1.20.1280.120">
    <property type="match status" value="1"/>
</dbReference>
<keyword evidence="2 7" id="KW-0575">Peroxidase</keyword>
<dbReference type="Pfam" id="PF00199">
    <property type="entry name" value="Catalase"/>
    <property type="match status" value="1"/>
</dbReference>
<keyword evidence="8" id="KW-0812">Transmembrane</keyword>
<sequence length="361" mass="38632">MLPDPPPRPRYGPYVAIAVIVAAVAAAFGWTAGWLAPGRLTPARMTDAIEATSTTPYPGFRRAHAKGLCVSGQFEGTPAGAALSRAGVFGPGSVPVTGRMSIGGGSPYGLDAQARVRSMALVLRDGEGGEWRMAMNSFPFFGVPSAEAFYEQTRASAPDPATGKPDPERMRAFVARYPAAQRFAAWAKTAPWSDSFASTQYYGIHAFRFVDDGGDERVVRWTMRPQASFVEMSAAQREAAEGDYLQDELRERLARGPVRWDMVATLAAAGDDTSDPSTPWREDREQVVVGTVVLTGAQDQATGACRDLNFDPTMVPDGVALSDDPILAARAAVYAQSFDRRQREVAHGADVSGAVPVEAAR</sequence>
<organism evidence="10 11">
    <name type="scientific">Luteimonas rhizosphaericola</name>
    <dbReference type="NCBI Taxonomy" id="3042024"/>
    <lineage>
        <taxon>Bacteria</taxon>
        <taxon>Pseudomonadati</taxon>
        <taxon>Pseudomonadota</taxon>
        <taxon>Gammaproteobacteria</taxon>
        <taxon>Lysobacterales</taxon>
        <taxon>Lysobacteraceae</taxon>
        <taxon>Luteimonas</taxon>
    </lineage>
</organism>
<keyword evidence="8" id="KW-1133">Transmembrane helix</keyword>
<proteinExistence type="inferred from homology"/>
<comment type="similarity">
    <text evidence="1 7">Belongs to the catalase family.</text>
</comment>
<comment type="caution">
    <text evidence="10">The sequence shown here is derived from an EMBL/GenBank/DDBJ whole genome shotgun (WGS) entry which is preliminary data.</text>
</comment>
<feature type="transmembrane region" description="Helical" evidence="8">
    <location>
        <begin position="12"/>
        <end position="36"/>
    </location>
</feature>
<dbReference type="InterPro" id="IPR011614">
    <property type="entry name" value="Catalase_core"/>
</dbReference>
<evidence type="ECO:0000259" key="9">
    <source>
        <dbReference type="SMART" id="SM01060"/>
    </source>
</evidence>
<evidence type="ECO:0000256" key="2">
    <source>
        <dbReference type="ARBA" id="ARBA00022559"/>
    </source>
</evidence>
<comment type="function">
    <text evidence="7">Has an organic peroxide-dependent peroxidase activity.</text>
</comment>
<dbReference type="InterPro" id="IPR024168">
    <property type="entry name" value="Catalase_SrpA-type_pred"/>
</dbReference>
<evidence type="ECO:0000256" key="4">
    <source>
        <dbReference type="ARBA" id="ARBA00022723"/>
    </source>
</evidence>
<keyword evidence="6 7" id="KW-0408">Iron</keyword>
<evidence type="ECO:0000256" key="3">
    <source>
        <dbReference type="ARBA" id="ARBA00022617"/>
    </source>
</evidence>
<dbReference type="PANTHER" id="PTHR11465:SF9">
    <property type="entry name" value="CATALASE"/>
    <property type="match status" value="1"/>
</dbReference>
<keyword evidence="11" id="KW-1185">Reference proteome</keyword>
<name>A0ABT6JGS5_9GAMM</name>
<dbReference type="PIRSF" id="PIRSF000296">
    <property type="entry name" value="SrpA"/>
    <property type="match status" value="1"/>
</dbReference>
<feature type="domain" description="Catalase core" evidence="9">
    <location>
        <begin position="21"/>
        <end position="361"/>
    </location>
</feature>
<dbReference type="Proteomes" id="UP001156831">
    <property type="component" value="Unassembled WGS sequence"/>
</dbReference>
<dbReference type="PANTHER" id="PTHR11465">
    <property type="entry name" value="CATALASE"/>
    <property type="match status" value="1"/>
</dbReference>
<accession>A0ABT6JGS5</accession>
<dbReference type="InterPro" id="IPR018028">
    <property type="entry name" value="Catalase"/>
</dbReference>
<dbReference type="RefSeq" id="WP_280599295.1">
    <property type="nucleotide sequence ID" value="NZ_JARXRN010000016.1"/>
</dbReference>
<evidence type="ECO:0000256" key="8">
    <source>
        <dbReference type="SAM" id="Phobius"/>
    </source>
</evidence>
<gene>
    <name evidence="10" type="ORF">QFW80_01710</name>
</gene>
<protein>
    <recommendedName>
        <fullName evidence="7">Catalase-related peroxidase</fullName>
        <ecNumber evidence="7">1.11.1.-</ecNumber>
    </recommendedName>
</protein>
<keyword evidence="5 7" id="KW-0560">Oxidoreductase</keyword>
<keyword evidence="3 7" id="KW-0349">Heme</keyword>
<dbReference type="GO" id="GO:0004601">
    <property type="term" value="F:peroxidase activity"/>
    <property type="evidence" value="ECO:0007669"/>
    <property type="project" value="UniProtKB-KW"/>
</dbReference>
<dbReference type="SUPFAM" id="SSF56634">
    <property type="entry name" value="Heme-dependent catalase-like"/>
    <property type="match status" value="1"/>
</dbReference>
<evidence type="ECO:0000313" key="10">
    <source>
        <dbReference type="EMBL" id="MDH5829236.1"/>
    </source>
</evidence>
<reference evidence="10 11" key="1">
    <citation type="submission" date="2023-04" db="EMBL/GenBank/DDBJ databases">
        <title>Luteimonas sp. M1R5S18.</title>
        <authorList>
            <person name="Sun J.-Q."/>
        </authorList>
    </citation>
    <scope>NUCLEOTIDE SEQUENCE [LARGE SCALE GENOMIC DNA]</scope>
    <source>
        <strain evidence="10 11">M1R5S18</strain>
    </source>
</reference>
<dbReference type="InterPro" id="IPR020835">
    <property type="entry name" value="Catalase_sf"/>
</dbReference>
<dbReference type="Gene3D" id="2.40.180.10">
    <property type="entry name" value="Catalase core domain"/>
    <property type="match status" value="1"/>
</dbReference>
<comment type="cofactor">
    <cofactor evidence="7">
        <name>heme</name>
        <dbReference type="ChEBI" id="CHEBI:30413"/>
    </cofactor>
</comment>
<evidence type="ECO:0000256" key="6">
    <source>
        <dbReference type="ARBA" id="ARBA00023004"/>
    </source>
</evidence>
<keyword evidence="8" id="KW-0472">Membrane</keyword>